<protein>
    <recommendedName>
        <fullName evidence="1">Toprim domain-containing protein</fullName>
    </recommendedName>
</protein>
<feature type="domain" description="Toprim" evidence="1">
    <location>
        <begin position="16"/>
        <end position="107"/>
    </location>
</feature>
<evidence type="ECO:0000313" key="2">
    <source>
        <dbReference type="EMBL" id="MBF4374345.1"/>
    </source>
</evidence>
<name>A0ABR9Z7B1_VIBAN</name>
<dbReference type="InterPro" id="IPR023405">
    <property type="entry name" value="Topo_IA_core_domain"/>
</dbReference>
<proteinExistence type="predicted"/>
<comment type="caution">
    <text evidence="2">The sequence shown here is derived from an EMBL/GenBank/DDBJ whole genome shotgun (WGS) entry which is preliminary data.</text>
</comment>
<gene>
    <name evidence="2" type="ORF">EAY46_14850</name>
</gene>
<dbReference type="InterPro" id="IPR006171">
    <property type="entry name" value="TOPRIM_dom"/>
</dbReference>
<evidence type="ECO:0000313" key="3">
    <source>
        <dbReference type="Proteomes" id="UP000726136"/>
    </source>
</evidence>
<dbReference type="EMBL" id="RDPI01000019">
    <property type="protein sequence ID" value="MBF4374345.1"/>
    <property type="molecule type" value="Genomic_DNA"/>
</dbReference>
<accession>A0ABR9Z7B1</accession>
<sequence length="442" mass="50340">MEIVTHMLTSNGKYDVSYIIVESRHVAQQLQQTLNRMRIETSVVATNGHLFNYQEMDGNYHLAPIQPELIRFLKNLQHEKIMVATDNDEQGELIAHHIKMLTPSSEHTRCFFNNLTPVSVHLALSASQNNQYTFNEDLALKAAMIKMVNLRMTTKDHRSRIFATTTSLEIAKMFNQHGRCNQLKAKTYQVEGQHYHVNQPTSQTIRNVGRPSPSVTKDLINHNALSQIKLNTMEQLQESFSLARLSYIRTDVPAFAMTSLTDLQQYTLNGSPVDFQEYIAQLTNTAHYAIQNINHPQSAIEWQVFRHNRTALSLDYTDILKADTNTGGSVYLSKTKPLTSDTLRPSNEIAWLMCQSPDTASSSIEATAQKYERFFYNGKSLNENALRRTIGLGEGQYQNLWENGLNTMIDKWMSTDIKQEVMPSSLTSNPITKKEAIFELSL</sequence>
<dbReference type="Pfam" id="PF01751">
    <property type="entry name" value="Toprim"/>
    <property type="match status" value="1"/>
</dbReference>
<dbReference type="SMART" id="SM00493">
    <property type="entry name" value="TOPRIM"/>
    <property type="match status" value="1"/>
</dbReference>
<dbReference type="Proteomes" id="UP000726136">
    <property type="component" value="Unassembled WGS sequence"/>
</dbReference>
<organism evidence="2 3">
    <name type="scientific">Vibrio anguillarum</name>
    <name type="common">Listonella anguillarum</name>
    <dbReference type="NCBI Taxonomy" id="55601"/>
    <lineage>
        <taxon>Bacteria</taxon>
        <taxon>Pseudomonadati</taxon>
        <taxon>Pseudomonadota</taxon>
        <taxon>Gammaproteobacteria</taxon>
        <taxon>Vibrionales</taxon>
        <taxon>Vibrionaceae</taxon>
        <taxon>Vibrio</taxon>
    </lineage>
</organism>
<keyword evidence="3" id="KW-1185">Reference proteome</keyword>
<evidence type="ECO:0000259" key="1">
    <source>
        <dbReference type="SMART" id="SM00493"/>
    </source>
</evidence>
<dbReference type="Gene3D" id="3.40.50.140">
    <property type="match status" value="1"/>
</dbReference>
<dbReference type="SUPFAM" id="SSF56712">
    <property type="entry name" value="Prokaryotic type I DNA topoisomerase"/>
    <property type="match status" value="1"/>
</dbReference>
<reference evidence="2 3" key="1">
    <citation type="journal article" date="2021" name="PeerJ">
        <title>Analysis of 44 Vibrio anguillarum genomes reveals high genetic diversity.</title>
        <authorList>
            <person name="Hansen M.J."/>
            <person name="Dalsgaard I."/>
        </authorList>
    </citation>
    <scope>NUCLEOTIDE SEQUENCE [LARGE SCALE GENOMIC DNA]</scope>
    <source>
        <strain evidence="2 3">040915-1/1B</strain>
    </source>
</reference>